<dbReference type="Gene3D" id="3.40.710.10">
    <property type="entry name" value="DD-peptidase/beta-lactamase superfamily"/>
    <property type="match status" value="1"/>
</dbReference>
<dbReference type="GO" id="GO:0071555">
    <property type="term" value="P:cell wall organization"/>
    <property type="evidence" value="ECO:0007669"/>
    <property type="project" value="TreeGrafter"/>
</dbReference>
<dbReference type="InterPro" id="IPR001460">
    <property type="entry name" value="PCN-bd_Tpept"/>
</dbReference>
<dbReference type="InParanoid" id="A0A146G9G3"/>
<dbReference type="GO" id="GO:0004180">
    <property type="term" value="F:carboxypeptidase activity"/>
    <property type="evidence" value="ECO:0007669"/>
    <property type="project" value="UniProtKB-KW"/>
</dbReference>
<comment type="subcellular location">
    <subcellularLocation>
        <location evidence="1">Membrane</location>
    </subcellularLocation>
</comment>
<feature type="domain" description="Penicillin-binding protein transpeptidase" evidence="4">
    <location>
        <begin position="222"/>
        <end position="529"/>
    </location>
</feature>
<dbReference type="EMBL" id="BDCO01000002">
    <property type="protein sequence ID" value="GAT34305.1"/>
    <property type="molecule type" value="Genomic_DNA"/>
</dbReference>
<name>A0A146G9G3_TERSA</name>
<dbReference type="GO" id="GO:0005886">
    <property type="term" value="C:plasma membrane"/>
    <property type="evidence" value="ECO:0007669"/>
    <property type="project" value="TreeGrafter"/>
</dbReference>
<keyword evidence="6" id="KW-0131">Cell cycle</keyword>
<proteinExistence type="predicted"/>
<dbReference type="Gene3D" id="3.30.450.330">
    <property type="match status" value="1"/>
</dbReference>
<comment type="caution">
    <text evidence="6">The sequence shown here is derived from an EMBL/GenBank/DDBJ whole genome shotgun (WGS) entry which is preliminary data.</text>
</comment>
<dbReference type="Gene3D" id="3.90.1310.10">
    <property type="entry name" value="Penicillin-binding protein 2a (Domain 2)"/>
    <property type="match status" value="1"/>
</dbReference>
<keyword evidence="3" id="KW-0472">Membrane</keyword>
<dbReference type="InterPro" id="IPR050515">
    <property type="entry name" value="Beta-lactam/transpept"/>
</dbReference>
<dbReference type="SUPFAM" id="SSF56519">
    <property type="entry name" value="Penicillin binding protein dimerisation domain"/>
    <property type="match status" value="1"/>
</dbReference>
<organism evidence="6 7">
    <name type="scientific">Terrimicrobium sacchariphilum</name>
    <dbReference type="NCBI Taxonomy" id="690879"/>
    <lineage>
        <taxon>Bacteria</taxon>
        <taxon>Pseudomonadati</taxon>
        <taxon>Verrucomicrobiota</taxon>
        <taxon>Terrimicrobiia</taxon>
        <taxon>Terrimicrobiales</taxon>
        <taxon>Terrimicrobiaceae</taxon>
        <taxon>Terrimicrobium</taxon>
    </lineage>
</organism>
<sequence>MHEEYSAIAASKHSIRNTIPARRGLITDRNGEILAANMPAQRVVADGSHIKDKAAQVAEVAAPYLGIPIAELTERLAQPNNKYNVITPNLEEDKAIALKKDLDKKGLRGLYFYPNSVRTYPNGAILSHVLGFMSRKNPSDEVLVGVDGIERSMELQLHGEDGFRHIEHDRAGRELVVYRGQEKAPRHGSNVELTIDMALQSILEAELENAYRELKPDTAIGIIADPKTGEILAMSNRPTFDLNNLNAAKPDEMKNRAIMDMVEPGSTFKIVVASGALNEHTVTEKTEVYCEGGRFLYGGRILKDHHGYGNMTVEQILIKSSNIGSAKMALMMGDDKYYEYVRRFGFGERTGVALPGEIPGLVHPPARWDKLTITRMAMGHSVAVTPLQIVMGMSVIANGGKLMKPQIIHSIKDEDGQEVYRFQPEVVRQVIPESTARFVGKALTGVCDDGGTATLARVNGFDVAGKTGTAQKVNPKGGYMEGKYVVSFVGFMPAQDPRFVCLIMIDNAKIASGLNYGGLVAAPIFSRVAEKTARYLDLVPTAPSMLPIALSEPSSRKVTQ</sequence>
<dbReference type="SUPFAM" id="SSF56601">
    <property type="entry name" value="beta-lactamase/transpeptidase-like"/>
    <property type="match status" value="1"/>
</dbReference>
<evidence type="ECO:0000313" key="6">
    <source>
        <dbReference type="EMBL" id="GAT34305.1"/>
    </source>
</evidence>
<evidence type="ECO:0000313" key="7">
    <source>
        <dbReference type="Proteomes" id="UP000076023"/>
    </source>
</evidence>
<keyword evidence="2" id="KW-0121">Carboxypeptidase</keyword>
<evidence type="ECO:0000256" key="3">
    <source>
        <dbReference type="ARBA" id="ARBA00023136"/>
    </source>
</evidence>
<dbReference type="AlphaFoldDB" id="A0A146G9G3"/>
<dbReference type="STRING" id="690879.TSACC_22730"/>
<dbReference type="GO" id="GO:0051301">
    <property type="term" value="P:cell division"/>
    <property type="evidence" value="ECO:0007669"/>
    <property type="project" value="UniProtKB-KW"/>
</dbReference>
<keyword evidence="2" id="KW-0645">Protease</keyword>
<keyword evidence="7" id="KW-1185">Reference proteome</keyword>
<dbReference type="PANTHER" id="PTHR30627">
    <property type="entry name" value="PEPTIDOGLYCAN D,D-TRANSPEPTIDASE"/>
    <property type="match status" value="1"/>
</dbReference>
<dbReference type="InterPro" id="IPR005311">
    <property type="entry name" value="PBP_dimer"/>
</dbReference>
<evidence type="ECO:0000259" key="4">
    <source>
        <dbReference type="Pfam" id="PF00905"/>
    </source>
</evidence>
<evidence type="ECO:0000256" key="2">
    <source>
        <dbReference type="ARBA" id="ARBA00022645"/>
    </source>
</evidence>
<reference evidence="7" key="1">
    <citation type="journal article" date="2017" name="Genome Announc.">
        <title>Draft Genome Sequence of Terrimicrobium sacchariphilum NM-5T, a Facultative Anaerobic Soil Bacterium of the Class Spartobacteria.</title>
        <authorList>
            <person name="Qiu Y.L."/>
            <person name="Tourlousse D.M."/>
            <person name="Matsuura N."/>
            <person name="Ohashi A."/>
            <person name="Sekiguchi Y."/>
        </authorList>
    </citation>
    <scope>NUCLEOTIDE SEQUENCE [LARGE SCALE GENOMIC DNA]</scope>
    <source>
        <strain evidence="7">NM-5</strain>
    </source>
</reference>
<keyword evidence="6" id="KW-0132">Cell division</keyword>
<dbReference type="InterPro" id="IPR012338">
    <property type="entry name" value="Beta-lactam/transpept-like"/>
</dbReference>
<dbReference type="GO" id="GO:0008658">
    <property type="term" value="F:penicillin binding"/>
    <property type="evidence" value="ECO:0007669"/>
    <property type="project" value="InterPro"/>
</dbReference>
<dbReference type="FunCoup" id="A0A146G9G3">
    <property type="interactions" value="196"/>
</dbReference>
<dbReference type="Pfam" id="PF03717">
    <property type="entry name" value="PBP_dimer"/>
    <property type="match status" value="1"/>
</dbReference>
<protein>
    <submittedName>
        <fullName evidence="6">Cell division protein FtsI</fullName>
    </submittedName>
</protein>
<accession>A0A146G9G3</accession>
<keyword evidence="2" id="KW-0378">Hydrolase</keyword>
<evidence type="ECO:0000259" key="5">
    <source>
        <dbReference type="Pfam" id="PF03717"/>
    </source>
</evidence>
<evidence type="ECO:0000256" key="1">
    <source>
        <dbReference type="ARBA" id="ARBA00004370"/>
    </source>
</evidence>
<gene>
    <name evidence="6" type="ORF">TSACC_22730</name>
</gene>
<dbReference type="Pfam" id="PF00905">
    <property type="entry name" value="Transpeptidase"/>
    <property type="match status" value="1"/>
</dbReference>
<dbReference type="Proteomes" id="UP000076023">
    <property type="component" value="Unassembled WGS sequence"/>
</dbReference>
<feature type="domain" description="Penicillin-binding protein dimerisation" evidence="5">
    <location>
        <begin position="18"/>
        <end position="175"/>
    </location>
</feature>
<dbReference type="InterPro" id="IPR036138">
    <property type="entry name" value="PBP_dimer_sf"/>
</dbReference>